<evidence type="ECO:0000313" key="4">
    <source>
        <dbReference type="Proteomes" id="UP000290289"/>
    </source>
</evidence>
<dbReference type="AlphaFoldDB" id="A0A498I0Z9"/>
<dbReference type="InterPro" id="IPR016024">
    <property type="entry name" value="ARM-type_fold"/>
</dbReference>
<dbReference type="PANTHER" id="PTHR10635">
    <property type="entry name" value="COATOMER SUBUNIT BETA"/>
    <property type="match status" value="1"/>
</dbReference>
<dbReference type="InterPro" id="IPR002553">
    <property type="entry name" value="Clathrin/coatomer_adapt-like_N"/>
</dbReference>
<dbReference type="GO" id="GO:0006886">
    <property type="term" value="P:intracellular protein transport"/>
    <property type="evidence" value="ECO:0007669"/>
    <property type="project" value="InterPro"/>
</dbReference>
<evidence type="ECO:0000313" key="3">
    <source>
        <dbReference type="EMBL" id="RXH77286.1"/>
    </source>
</evidence>
<dbReference type="GO" id="GO:0006888">
    <property type="term" value="P:endoplasmic reticulum to Golgi vesicle-mediated transport"/>
    <property type="evidence" value="ECO:0007669"/>
    <property type="project" value="TreeGrafter"/>
</dbReference>
<accession>A0A498I0Z9</accession>
<sequence>MPRSHSLPHFSDSDSTFLVSDPPRSSSTSLSPAIMLLLNGDTIPHLFITIIRYVLLSENHTIKKLLLFYLEIIYKTNSKGKVLSEMNLIYQNLRNNLWFLCRLNEFEIIEPLIPSILANLEHRHPFVQRNAVLAIMFILVATEGDVAGQRTGRE</sequence>
<dbReference type="Gene3D" id="1.25.10.10">
    <property type="entry name" value="Leucine-rich Repeat Variant"/>
    <property type="match status" value="1"/>
</dbReference>
<dbReference type="SUPFAM" id="SSF48371">
    <property type="entry name" value="ARM repeat"/>
    <property type="match status" value="1"/>
</dbReference>
<dbReference type="InterPro" id="IPR016460">
    <property type="entry name" value="COPB1"/>
</dbReference>
<dbReference type="PANTHER" id="PTHR10635:SF0">
    <property type="entry name" value="COATOMER SUBUNIT BETA"/>
    <property type="match status" value="1"/>
</dbReference>
<gene>
    <name evidence="3" type="ORF">DVH24_023560</name>
</gene>
<evidence type="ECO:0000259" key="2">
    <source>
        <dbReference type="Pfam" id="PF01602"/>
    </source>
</evidence>
<organism evidence="3 4">
    <name type="scientific">Malus domestica</name>
    <name type="common">Apple</name>
    <name type="synonym">Pyrus malus</name>
    <dbReference type="NCBI Taxonomy" id="3750"/>
    <lineage>
        <taxon>Eukaryota</taxon>
        <taxon>Viridiplantae</taxon>
        <taxon>Streptophyta</taxon>
        <taxon>Embryophyta</taxon>
        <taxon>Tracheophyta</taxon>
        <taxon>Spermatophyta</taxon>
        <taxon>Magnoliopsida</taxon>
        <taxon>eudicotyledons</taxon>
        <taxon>Gunneridae</taxon>
        <taxon>Pentapetalae</taxon>
        <taxon>rosids</taxon>
        <taxon>fabids</taxon>
        <taxon>Rosales</taxon>
        <taxon>Rosaceae</taxon>
        <taxon>Amygdaloideae</taxon>
        <taxon>Maleae</taxon>
        <taxon>Malus</taxon>
    </lineage>
</organism>
<feature type="region of interest" description="Disordered" evidence="1">
    <location>
        <begin position="1"/>
        <end position="24"/>
    </location>
</feature>
<dbReference type="Proteomes" id="UP000290289">
    <property type="component" value="Chromosome 14"/>
</dbReference>
<feature type="domain" description="Clathrin/coatomer adaptor adaptin-like N-terminal" evidence="2">
    <location>
        <begin position="22"/>
        <end position="139"/>
    </location>
</feature>
<dbReference type="GO" id="GO:0006891">
    <property type="term" value="P:intra-Golgi vesicle-mediated transport"/>
    <property type="evidence" value="ECO:0007669"/>
    <property type="project" value="TreeGrafter"/>
</dbReference>
<dbReference type="GO" id="GO:0030126">
    <property type="term" value="C:COPI vesicle coat"/>
    <property type="evidence" value="ECO:0007669"/>
    <property type="project" value="TreeGrafter"/>
</dbReference>
<evidence type="ECO:0000256" key="1">
    <source>
        <dbReference type="SAM" id="MobiDB-lite"/>
    </source>
</evidence>
<dbReference type="Pfam" id="PF01602">
    <property type="entry name" value="Adaptin_N"/>
    <property type="match status" value="1"/>
</dbReference>
<name>A0A498I0Z9_MALDO</name>
<proteinExistence type="predicted"/>
<dbReference type="InterPro" id="IPR011989">
    <property type="entry name" value="ARM-like"/>
</dbReference>
<protein>
    <recommendedName>
        <fullName evidence="2">Clathrin/coatomer adaptor adaptin-like N-terminal domain-containing protein</fullName>
    </recommendedName>
</protein>
<comment type="caution">
    <text evidence="3">The sequence shown here is derived from an EMBL/GenBank/DDBJ whole genome shotgun (WGS) entry which is preliminary data.</text>
</comment>
<dbReference type="STRING" id="3750.A0A498I0Z9"/>
<reference evidence="3 4" key="1">
    <citation type="submission" date="2018-10" db="EMBL/GenBank/DDBJ databases">
        <title>A high-quality apple genome assembly.</title>
        <authorList>
            <person name="Hu J."/>
        </authorList>
    </citation>
    <scope>NUCLEOTIDE SEQUENCE [LARGE SCALE GENOMIC DNA]</scope>
    <source>
        <strain evidence="4">cv. HFTH1</strain>
        <tissue evidence="3">Young leaf</tissue>
    </source>
</reference>
<dbReference type="EMBL" id="RDQH01000340">
    <property type="protein sequence ID" value="RXH77286.1"/>
    <property type="molecule type" value="Genomic_DNA"/>
</dbReference>
<keyword evidence="4" id="KW-1185">Reference proteome</keyword>